<reference evidence="3" key="1">
    <citation type="journal article" date="2019" name="Int. J. Syst. Evol. Microbiol.">
        <title>The Global Catalogue of Microorganisms (GCM) 10K type strain sequencing project: providing services to taxonomists for standard genome sequencing and annotation.</title>
        <authorList>
            <consortium name="The Broad Institute Genomics Platform"/>
            <consortium name="The Broad Institute Genome Sequencing Center for Infectious Disease"/>
            <person name="Wu L."/>
            <person name="Ma J."/>
        </authorList>
    </citation>
    <scope>NUCLEOTIDE SEQUENCE [LARGE SCALE GENOMIC DNA]</scope>
    <source>
        <strain evidence="3">CGMCC 1.7030</strain>
    </source>
</reference>
<dbReference type="InterPro" id="IPR025667">
    <property type="entry name" value="SprB_repeat"/>
</dbReference>
<protein>
    <submittedName>
        <fullName evidence="2">PKD domain-containing protein</fullName>
    </submittedName>
</protein>
<dbReference type="CDD" id="cd00146">
    <property type="entry name" value="PKD"/>
    <property type="match status" value="2"/>
</dbReference>
<dbReference type="Gene3D" id="2.60.40.10">
    <property type="entry name" value="Immunoglobulins"/>
    <property type="match status" value="3"/>
</dbReference>
<evidence type="ECO:0000313" key="2">
    <source>
        <dbReference type="EMBL" id="MFC5193159.1"/>
    </source>
</evidence>
<comment type="caution">
    <text evidence="2">The sequence shown here is derived from an EMBL/GenBank/DDBJ whole genome shotgun (WGS) entry which is preliminary data.</text>
</comment>
<dbReference type="PROSITE" id="PS50093">
    <property type="entry name" value="PKD"/>
    <property type="match status" value="2"/>
</dbReference>
<name>A0ABW0BZT6_9BACT</name>
<evidence type="ECO:0000259" key="1">
    <source>
        <dbReference type="PROSITE" id="PS50093"/>
    </source>
</evidence>
<dbReference type="Pfam" id="PF00801">
    <property type="entry name" value="PKD"/>
    <property type="match status" value="1"/>
</dbReference>
<keyword evidence="3" id="KW-1185">Reference proteome</keyword>
<feature type="domain" description="PKD" evidence="1">
    <location>
        <begin position="193"/>
        <end position="243"/>
    </location>
</feature>
<evidence type="ECO:0000313" key="3">
    <source>
        <dbReference type="Proteomes" id="UP001596163"/>
    </source>
</evidence>
<dbReference type="InterPro" id="IPR022409">
    <property type="entry name" value="PKD/Chitinase_dom"/>
</dbReference>
<feature type="domain" description="PKD" evidence="1">
    <location>
        <begin position="363"/>
        <end position="419"/>
    </location>
</feature>
<organism evidence="2 3">
    <name type="scientific">Algoriphagus aquatilis</name>
    <dbReference type="NCBI Taxonomy" id="490186"/>
    <lineage>
        <taxon>Bacteria</taxon>
        <taxon>Pseudomonadati</taxon>
        <taxon>Bacteroidota</taxon>
        <taxon>Cytophagia</taxon>
        <taxon>Cytophagales</taxon>
        <taxon>Cyclobacteriaceae</taxon>
        <taxon>Algoriphagus</taxon>
    </lineage>
</organism>
<proteinExistence type="predicted"/>
<dbReference type="Proteomes" id="UP001596163">
    <property type="component" value="Unassembled WGS sequence"/>
</dbReference>
<dbReference type="SMART" id="SM00089">
    <property type="entry name" value="PKD"/>
    <property type="match status" value="3"/>
</dbReference>
<dbReference type="InterPro" id="IPR035986">
    <property type="entry name" value="PKD_dom_sf"/>
</dbReference>
<dbReference type="SUPFAM" id="SSF49299">
    <property type="entry name" value="PKD domain"/>
    <property type="match status" value="2"/>
</dbReference>
<dbReference type="InterPro" id="IPR000601">
    <property type="entry name" value="PKD_dom"/>
</dbReference>
<dbReference type="Pfam" id="PF13573">
    <property type="entry name" value="SprB"/>
    <property type="match status" value="1"/>
</dbReference>
<gene>
    <name evidence="2" type="ORF">ACFPIK_15415</name>
</gene>
<dbReference type="EMBL" id="JBHSKS010000014">
    <property type="protein sequence ID" value="MFC5193159.1"/>
    <property type="molecule type" value="Genomic_DNA"/>
</dbReference>
<accession>A0ABW0BZT6</accession>
<dbReference type="InterPro" id="IPR013783">
    <property type="entry name" value="Ig-like_fold"/>
</dbReference>
<dbReference type="RefSeq" id="WP_377916840.1">
    <property type="nucleotide sequence ID" value="NZ_JBHSKS010000014.1"/>
</dbReference>
<sequence length="692" mass="75515">MGLLTKLRILILFTGSYLLWGAQDGYAQKCPQANISITKYELKKLDGSNFTATDPFVVGQTVVTGRIFVELGGSTTSAYNIAMVYDIFVNGVRVVNQQQSCLFDNLTGQTSIILNQSIPVTTFSWTWGDVVSIRNIFFTWENGQGKAGTTCQTLTPSIINGINSQCYYSGPGFTAIIPLFPRFTATVPCSGTTVSFLNGTSGGAAPYTYSWNFAGLGTTNATHPSFTFPQPGSYLVSLTATDNTTPDKLTTTVSQTIVVPPPISIIPSITPTQVNGATGSINVTASGGTSPYTYLWTYPNGSTSSSEDISSLTKGSYSLLVTDARGCTQTATFTVNELLTPDFSFASFQCNTRIDFTNLTAGGTPPFAYTYAWDFTGDGVSDSNLRDPRYDFPGVGTFPVRLTVSDGTTSISVTKNVSVAPNFDIQVTIVPTRSGETTGSIFVTSITGGTSPYSFSWTGQNFASSDRDIFDLPSGLYRLVVTDANGCRQTVDYFLDVASILNLKWKNFDTREVGQKVAIHWEMNTEFEGGVYCIERSLGDVSRFSSIGEIKSQQNSLAPVSYSYTDESYPIFEDLIYYRITYSLGQEITYSPIQLVKRSTTPDYSQQWVAYPNPSHGEVVSIKYLKGNLAEGAKINLRAYRGGSFYKKVEITLGKDHMIYLGEILGELPRGVTLLNIEWEGQTETIKLIRFP</sequence>